<accession>A0A1I7ZB86</accession>
<protein>
    <submittedName>
        <fullName evidence="2">tRNA_int_endo_N domain-containing protein</fullName>
    </submittedName>
</protein>
<sequence>MLQLPPRNFYQIVYVQGLSRAVIGSSSVFYVERARMPEAKHKMVVVAEDKLSVCMLRNLFCGVADGVEAAPKETKSALLLDEEPTTTQQPLCDQSEKLILM</sequence>
<keyword evidence="1" id="KW-1185">Reference proteome</keyword>
<evidence type="ECO:0000313" key="1">
    <source>
        <dbReference type="Proteomes" id="UP000095287"/>
    </source>
</evidence>
<evidence type="ECO:0000313" key="2">
    <source>
        <dbReference type="WBParaSite" id="L893_g24661.t1"/>
    </source>
</evidence>
<reference evidence="2" key="1">
    <citation type="submission" date="2016-11" db="UniProtKB">
        <authorList>
            <consortium name="WormBaseParasite"/>
        </authorList>
    </citation>
    <scope>IDENTIFICATION</scope>
</reference>
<name>A0A1I7ZB86_9BILA</name>
<organism evidence="1 2">
    <name type="scientific">Steinernema glaseri</name>
    <dbReference type="NCBI Taxonomy" id="37863"/>
    <lineage>
        <taxon>Eukaryota</taxon>
        <taxon>Metazoa</taxon>
        <taxon>Ecdysozoa</taxon>
        <taxon>Nematoda</taxon>
        <taxon>Chromadorea</taxon>
        <taxon>Rhabditida</taxon>
        <taxon>Tylenchina</taxon>
        <taxon>Panagrolaimomorpha</taxon>
        <taxon>Strongyloidoidea</taxon>
        <taxon>Steinernematidae</taxon>
        <taxon>Steinernema</taxon>
    </lineage>
</organism>
<dbReference type="Proteomes" id="UP000095287">
    <property type="component" value="Unplaced"/>
</dbReference>
<dbReference type="AlphaFoldDB" id="A0A1I7ZB86"/>
<dbReference type="WBParaSite" id="L893_g24661.t1">
    <property type="protein sequence ID" value="L893_g24661.t1"/>
    <property type="gene ID" value="L893_g24661"/>
</dbReference>
<proteinExistence type="predicted"/>